<organism evidence="1 2">
    <name type="scientific">Suillus luteus UH-Slu-Lm8-n1</name>
    <dbReference type="NCBI Taxonomy" id="930992"/>
    <lineage>
        <taxon>Eukaryota</taxon>
        <taxon>Fungi</taxon>
        <taxon>Dikarya</taxon>
        <taxon>Basidiomycota</taxon>
        <taxon>Agaricomycotina</taxon>
        <taxon>Agaricomycetes</taxon>
        <taxon>Agaricomycetidae</taxon>
        <taxon>Boletales</taxon>
        <taxon>Suillineae</taxon>
        <taxon>Suillaceae</taxon>
        <taxon>Suillus</taxon>
    </lineage>
</organism>
<accession>A0A0D0ACD1</accession>
<dbReference type="PANTHER" id="PTHR23274:SF11">
    <property type="entry name" value="ATP-DEPENDENT DNA HELICASE PIF1"/>
    <property type="match status" value="1"/>
</dbReference>
<reference evidence="1 2" key="1">
    <citation type="submission" date="2014-04" db="EMBL/GenBank/DDBJ databases">
        <authorList>
            <consortium name="DOE Joint Genome Institute"/>
            <person name="Kuo A."/>
            <person name="Ruytinx J."/>
            <person name="Rineau F."/>
            <person name="Colpaert J."/>
            <person name="Kohler A."/>
            <person name="Nagy L.G."/>
            <person name="Floudas D."/>
            <person name="Copeland A."/>
            <person name="Barry K.W."/>
            <person name="Cichocki N."/>
            <person name="Veneault-Fourrey C."/>
            <person name="LaButti K."/>
            <person name="Lindquist E.A."/>
            <person name="Lipzen A."/>
            <person name="Lundell T."/>
            <person name="Morin E."/>
            <person name="Murat C."/>
            <person name="Sun H."/>
            <person name="Tunlid A."/>
            <person name="Henrissat B."/>
            <person name="Grigoriev I.V."/>
            <person name="Hibbett D.S."/>
            <person name="Martin F."/>
            <person name="Nordberg H.P."/>
            <person name="Cantor M.N."/>
            <person name="Hua S.X."/>
        </authorList>
    </citation>
    <scope>NUCLEOTIDE SEQUENCE [LARGE SCALE GENOMIC DNA]</scope>
    <source>
        <strain evidence="1 2">UH-Slu-Lm8-n1</strain>
    </source>
</reference>
<feature type="non-terminal residue" evidence="1">
    <location>
        <position position="1"/>
    </location>
</feature>
<dbReference type="GO" id="GO:0071932">
    <property type="term" value="P:replication fork reversal"/>
    <property type="evidence" value="ECO:0007669"/>
    <property type="project" value="TreeGrafter"/>
</dbReference>
<dbReference type="PANTHER" id="PTHR23274">
    <property type="entry name" value="DNA HELICASE-RELATED"/>
    <property type="match status" value="1"/>
</dbReference>
<dbReference type="HOGENOM" id="CLU_134540_0_0_1"/>
<sequence>KNLLQGKLVNGSLGKVVDFITTHEAIKRHIDIANLDAKSQRPQDGNFVPPINATVDAKNTEVQYNGLLSLNRHAFERHEKFPLVKFTDGQHLLCAPLPFDVQGLKGNCEAQRVQVPLVLSWAMSIHKAQGQTMSRVKVDLRRIFEKGQGKQFSPCLIVCGS</sequence>
<dbReference type="GO" id="GO:0000723">
    <property type="term" value="P:telomere maintenance"/>
    <property type="evidence" value="ECO:0007669"/>
    <property type="project" value="TreeGrafter"/>
</dbReference>
<dbReference type="GO" id="GO:0043596">
    <property type="term" value="C:nuclear replication fork"/>
    <property type="evidence" value="ECO:0007669"/>
    <property type="project" value="TreeGrafter"/>
</dbReference>
<keyword evidence="2" id="KW-1185">Reference proteome</keyword>
<dbReference type="SUPFAM" id="SSF52540">
    <property type="entry name" value="P-loop containing nucleoside triphosphate hydrolases"/>
    <property type="match status" value="1"/>
</dbReference>
<dbReference type="STRING" id="930992.A0A0D0ACD1"/>
<dbReference type="AlphaFoldDB" id="A0A0D0ACD1"/>
<dbReference type="EMBL" id="KN835142">
    <property type="protein sequence ID" value="KIK47895.1"/>
    <property type="molecule type" value="Genomic_DNA"/>
</dbReference>
<evidence type="ECO:0000313" key="2">
    <source>
        <dbReference type="Proteomes" id="UP000054485"/>
    </source>
</evidence>
<dbReference type="InParanoid" id="A0A0D0ACD1"/>
<evidence type="ECO:0008006" key="3">
    <source>
        <dbReference type="Google" id="ProtNLM"/>
    </source>
</evidence>
<reference evidence="2" key="2">
    <citation type="submission" date="2015-01" db="EMBL/GenBank/DDBJ databases">
        <title>Evolutionary Origins and Diversification of the Mycorrhizal Mutualists.</title>
        <authorList>
            <consortium name="DOE Joint Genome Institute"/>
            <consortium name="Mycorrhizal Genomics Consortium"/>
            <person name="Kohler A."/>
            <person name="Kuo A."/>
            <person name="Nagy L.G."/>
            <person name="Floudas D."/>
            <person name="Copeland A."/>
            <person name="Barry K.W."/>
            <person name="Cichocki N."/>
            <person name="Veneault-Fourrey C."/>
            <person name="LaButti K."/>
            <person name="Lindquist E.A."/>
            <person name="Lipzen A."/>
            <person name="Lundell T."/>
            <person name="Morin E."/>
            <person name="Murat C."/>
            <person name="Riley R."/>
            <person name="Ohm R."/>
            <person name="Sun H."/>
            <person name="Tunlid A."/>
            <person name="Henrissat B."/>
            <person name="Grigoriev I.V."/>
            <person name="Hibbett D.S."/>
            <person name="Martin F."/>
        </authorList>
    </citation>
    <scope>NUCLEOTIDE SEQUENCE [LARGE SCALE GENOMIC DNA]</scope>
    <source>
        <strain evidence="2">UH-Slu-Lm8-n1</strain>
    </source>
</reference>
<dbReference type="GO" id="GO:0003697">
    <property type="term" value="F:single-stranded DNA binding"/>
    <property type="evidence" value="ECO:0007669"/>
    <property type="project" value="TreeGrafter"/>
</dbReference>
<proteinExistence type="predicted"/>
<name>A0A0D0ACD1_9AGAM</name>
<evidence type="ECO:0000313" key="1">
    <source>
        <dbReference type="EMBL" id="KIK47895.1"/>
    </source>
</evidence>
<dbReference type="GO" id="GO:0005739">
    <property type="term" value="C:mitochondrion"/>
    <property type="evidence" value="ECO:0007669"/>
    <property type="project" value="TreeGrafter"/>
</dbReference>
<protein>
    <recommendedName>
        <fullName evidence="3">ATP-dependent DNA helicase</fullName>
    </recommendedName>
</protein>
<dbReference type="InterPro" id="IPR027417">
    <property type="entry name" value="P-loop_NTPase"/>
</dbReference>
<gene>
    <name evidence="1" type="ORF">CY34DRAFT_72942</name>
</gene>
<dbReference type="OrthoDB" id="432234at2759"/>
<dbReference type="Proteomes" id="UP000054485">
    <property type="component" value="Unassembled WGS sequence"/>
</dbReference>